<evidence type="ECO:0000313" key="8">
    <source>
        <dbReference type="EMBL" id="GER93995.1"/>
    </source>
</evidence>
<comment type="caution">
    <text evidence="8">The sequence shown here is derived from an EMBL/GenBank/DDBJ whole genome shotgun (WGS) entry which is preliminary data.</text>
</comment>
<evidence type="ECO:0000256" key="4">
    <source>
        <dbReference type="ARBA" id="ARBA00022989"/>
    </source>
</evidence>
<keyword evidence="2" id="KW-1003">Cell membrane</keyword>
<evidence type="ECO:0000259" key="7">
    <source>
        <dbReference type="Pfam" id="PF02308"/>
    </source>
</evidence>
<proteinExistence type="predicted"/>
<keyword evidence="5 6" id="KW-0472">Membrane</keyword>
<dbReference type="PANTHER" id="PTHR33778">
    <property type="entry name" value="PROTEIN MGTC"/>
    <property type="match status" value="1"/>
</dbReference>
<feature type="domain" description="MgtC/SapB/SrpB/YhiD N-terminal" evidence="7">
    <location>
        <begin position="7"/>
        <end position="132"/>
    </location>
</feature>
<gene>
    <name evidence="8" type="ORF">A45J_1753</name>
</gene>
<evidence type="ECO:0000256" key="1">
    <source>
        <dbReference type="ARBA" id="ARBA00004651"/>
    </source>
</evidence>
<name>A0A5J4L1A2_9ZZZZ</name>
<dbReference type="PANTHER" id="PTHR33778:SF1">
    <property type="entry name" value="MAGNESIUM TRANSPORTER YHID-RELATED"/>
    <property type="match status" value="1"/>
</dbReference>
<dbReference type="InterPro" id="IPR049177">
    <property type="entry name" value="MgtC_SapB_SrpB_YhiD_N"/>
</dbReference>
<sequence length="212" mass="23359">MENFLKLIVAAAFGGLIGIERQIGGQTAGFRTQLLVCLGSCLFTITSIHVYKVYGAYTDPARIAAQIVVGIGFLGAGAILRYGISIRGLTTAATLWIVSAIGMAVGFGEYMIAMFTTFIVLVNLVVLKNIEDILPKNHYSILIIKTKGSEELKIAEFINGYNIKVLDAKIKIMKEQNIVEQELSLRYKDYAQLTEFLRALKNIPNLIELHIS</sequence>
<evidence type="ECO:0000256" key="5">
    <source>
        <dbReference type="ARBA" id="ARBA00023136"/>
    </source>
</evidence>
<organism evidence="8">
    <name type="scientific">hot springs metagenome</name>
    <dbReference type="NCBI Taxonomy" id="433727"/>
    <lineage>
        <taxon>unclassified sequences</taxon>
        <taxon>metagenomes</taxon>
        <taxon>ecological metagenomes</taxon>
    </lineage>
</organism>
<evidence type="ECO:0000256" key="6">
    <source>
        <dbReference type="SAM" id="Phobius"/>
    </source>
</evidence>
<accession>A0A5J4L1A2</accession>
<dbReference type="PRINTS" id="PR01837">
    <property type="entry name" value="MGTCSAPBPROT"/>
</dbReference>
<feature type="transmembrane region" description="Helical" evidence="6">
    <location>
        <begin position="63"/>
        <end position="84"/>
    </location>
</feature>
<evidence type="ECO:0000256" key="3">
    <source>
        <dbReference type="ARBA" id="ARBA00022692"/>
    </source>
</evidence>
<protein>
    <submittedName>
        <fullName evidence="8">Magnesium transporter MgtC</fullName>
    </submittedName>
</protein>
<dbReference type="AlphaFoldDB" id="A0A5J4L1A2"/>
<dbReference type="EMBL" id="BLAB01000001">
    <property type="protein sequence ID" value="GER93995.1"/>
    <property type="molecule type" value="Genomic_DNA"/>
</dbReference>
<feature type="transmembrane region" description="Helical" evidence="6">
    <location>
        <begin position="96"/>
        <end position="126"/>
    </location>
</feature>
<feature type="transmembrane region" description="Helical" evidence="6">
    <location>
        <begin position="31"/>
        <end position="51"/>
    </location>
</feature>
<dbReference type="GO" id="GO:0005886">
    <property type="term" value="C:plasma membrane"/>
    <property type="evidence" value="ECO:0007669"/>
    <property type="project" value="UniProtKB-SubCell"/>
</dbReference>
<evidence type="ECO:0000256" key="2">
    <source>
        <dbReference type="ARBA" id="ARBA00022475"/>
    </source>
</evidence>
<dbReference type="InterPro" id="IPR003416">
    <property type="entry name" value="MgtC/SapB/SrpB/YhiD_fam"/>
</dbReference>
<keyword evidence="4 6" id="KW-1133">Transmembrane helix</keyword>
<keyword evidence="3 6" id="KW-0812">Transmembrane</keyword>
<reference evidence="8" key="1">
    <citation type="submission" date="2019-10" db="EMBL/GenBank/DDBJ databases">
        <title>Metagenomic sequencing of thiosulfate-disproportionating enrichment culture.</title>
        <authorList>
            <person name="Umezawa K."/>
            <person name="Kojima H."/>
            <person name="Fukui M."/>
        </authorList>
    </citation>
    <scope>NUCLEOTIDE SEQUENCE</scope>
    <source>
        <strain evidence="8">45J</strain>
    </source>
</reference>
<comment type="subcellular location">
    <subcellularLocation>
        <location evidence="1">Cell membrane</location>
        <topology evidence="1">Multi-pass membrane protein</topology>
    </subcellularLocation>
</comment>
<dbReference type="Pfam" id="PF02308">
    <property type="entry name" value="MgtC"/>
    <property type="match status" value="1"/>
</dbReference>